<dbReference type="EMBL" id="FRCJ01000002">
    <property type="protein sequence ID" value="SHM13196.1"/>
    <property type="molecule type" value="Genomic_DNA"/>
</dbReference>
<evidence type="ECO:0000313" key="2">
    <source>
        <dbReference type="Proteomes" id="UP000184280"/>
    </source>
</evidence>
<accession>A0A1M7GAJ0</accession>
<dbReference type="Proteomes" id="UP000184280">
    <property type="component" value="Unassembled WGS sequence"/>
</dbReference>
<protein>
    <recommendedName>
        <fullName evidence="3">Lipocalin-like domain-containing protein</fullName>
    </recommendedName>
</protein>
<evidence type="ECO:0008006" key="3">
    <source>
        <dbReference type="Google" id="ProtNLM"/>
    </source>
</evidence>
<name>A0A1M7GAJ0_XYLRU</name>
<sequence length="148" mass="16356">MVACVFAACSSSDDELMPGAPFIYEENPTTLEGTWHLVKANYGWGGIKEYPEGDIEVVFNPSTMLVIQHSHKDDEKNTKPFLDDGTYTYQILEAKHDGGSKRLAINGSEDGPAFGFHDGMLIIDYGMAADGPGYYFKKVIPTFSTFEK</sequence>
<organism evidence="1 2">
    <name type="scientific">Xylanibacter ruminicola</name>
    <name type="common">Prevotella ruminicola</name>
    <dbReference type="NCBI Taxonomy" id="839"/>
    <lineage>
        <taxon>Bacteria</taxon>
        <taxon>Pseudomonadati</taxon>
        <taxon>Bacteroidota</taxon>
        <taxon>Bacteroidia</taxon>
        <taxon>Bacteroidales</taxon>
        <taxon>Prevotellaceae</taxon>
        <taxon>Xylanibacter</taxon>
    </lineage>
</organism>
<reference evidence="1 2" key="1">
    <citation type="submission" date="2016-11" db="EMBL/GenBank/DDBJ databases">
        <authorList>
            <person name="Jaros S."/>
            <person name="Januszkiewicz K."/>
            <person name="Wedrychowicz H."/>
        </authorList>
    </citation>
    <scope>NUCLEOTIDE SEQUENCE [LARGE SCALE GENOMIC DNA]</scope>
    <source>
        <strain evidence="1 2">BPI-34</strain>
    </source>
</reference>
<gene>
    <name evidence="1" type="ORF">SAMN04488494_1405</name>
</gene>
<dbReference type="AlphaFoldDB" id="A0A1M7GAJ0"/>
<proteinExistence type="predicted"/>
<evidence type="ECO:0000313" key="1">
    <source>
        <dbReference type="EMBL" id="SHM13196.1"/>
    </source>
</evidence>